<feature type="compositionally biased region" description="Basic and acidic residues" evidence="4">
    <location>
        <begin position="350"/>
        <end position="379"/>
    </location>
</feature>
<evidence type="ECO:0000313" key="5">
    <source>
        <dbReference type="EMBL" id="CEL77797.1"/>
    </source>
</evidence>
<dbReference type="GO" id="GO:0005737">
    <property type="term" value="C:cytoplasm"/>
    <property type="evidence" value="ECO:0007669"/>
    <property type="project" value="UniProtKB-ARBA"/>
</dbReference>
<reference evidence="5" key="1">
    <citation type="journal article" date="2015" name="PLoS ONE">
        <title>Comprehensive Evaluation of Toxoplasma gondii VEG and Neospora caninum LIV Genomes with Tachyzoite Stage Transcriptome and Proteome Defines Novel Transcript Features.</title>
        <authorList>
            <person name="Ramaprasad A."/>
            <person name="Mourier T."/>
            <person name="Naeem R."/>
            <person name="Malas T.B."/>
            <person name="Moussa E."/>
            <person name="Panigrahi A."/>
            <person name="Vermont S.J."/>
            <person name="Otto T.D."/>
            <person name="Wastling J."/>
            <person name="Pain A."/>
        </authorList>
    </citation>
    <scope>NUCLEOTIDE SEQUENCE</scope>
    <source>
        <strain evidence="5">VEG</strain>
    </source>
</reference>
<dbReference type="EMBL" id="LN714501">
    <property type="protein sequence ID" value="CEL77797.1"/>
    <property type="molecule type" value="Genomic_DNA"/>
</dbReference>
<feature type="compositionally biased region" description="Basic and acidic residues" evidence="4">
    <location>
        <begin position="402"/>
        <end position="429"/>
    </location>
</feature>
<feature type="compositionally biased region" description="Basic residues" evidence="4">
    <location>
        <begin position="380"/>
        <end position="390"/>
    </location>
</feature>
<organism evidence="5">
    <name type="scientific">Toxoplasma gondii (strain ATCC 50861 / VEG)</name>
    <dbReference type="NCBI Taxonomy" id="432359"/>
    <lineage>
        <taxon>Eukaryota</taxon>
        <taxon>Sar</taxon>
        <taxon>Alveolata</taxon>
        <taxon>Apicomplexa</taxon>
        <taxon>Conoidasida</taxon>
        <taxon>Coccidia</taxon>
        <taxon>Eucoccidiorida</taxon>
        <taxon>Eimeriorina</taxon>
        <taxon>Sarcocystidae</taxon>
        <taxon>Toxoplasma</taxon>
    </lineage>
</organism>
<dbReference type="InterPro" id="IPR009068">
    <property type="entry name" value="uS15_NS1_RNA-bd_sf"/>
</dbReference>
<sequence length="709" mass="76971">MERDCPLSAPRALWERAETISSSSPSPSSSVSPSPSPSSSVSPSPSSSSSVSPSPSLSSSLRSSPPSSSHFSSASSSSSQVMSSSICLSRSLVCVSSSSDLTRSSSGSLSCSSQIRSFLPSPYCRPSACCAESSSAVSSSVSVSLSSSTSSVTSVYPAGRAIKRRTAAEVVSSFSRVLLCSVLLVSLSPFFVGASPVRSSRAVRRASPVAAPSFFSPTGFVCSRPSAFLSAASSLARDSVAPCLSFSPASLVSGCFPSPLCVVSSFLEKRSSPPSSSCAAGPLRSTAAPPLLAAPLALVTWPGQCPSAGETRPAARPRNFAFSLIDSLLASATAARRWAAKPSGLQISLETEKREEPGSEKALESQDRGDAGDRSTRQKQEKRRNRKRRKDSPEEVDEKEEDGTRNTKDEKKKKEDAKEDEKEGQKEEKEAEGEEGEKEAEENEKRLRLSKALKNVLFDESLDLDALANAAEDGQRAHQAWEVDYKDLDPSGPFQQEFLKAHYRRGFRLHEADCGSEGFQVASLTARINYLTQHMVRHRKDLSCVRGLRALVVRRRKHLQYLARKKPETYLRVLRALNLKPVVVPGSAAKFDKRLQYACFTSVKRGPKLKARKERERRLASAALEQRQRRRQVTRLRGHRKSLEVPLFRRVSFRNFCRVREDAAASEVTRAFAASLKVVRSHAALLEHTGAAPDPSEDGTEGRAGERHD</sequence>
<feature type="region of interest" description="Disordered" evidence="4">
    <location>
        <begin position="1"/>
        <end position="77"/>
    </location>
</feature>
<dbReference type="GO" id="GO:0006412">
    <property type="term" value="P:translation"/>
    <property type="evidence" value="ECO:0007669"/>
    <property type="project" value="InterPro"/>
</dbReference>
<evidence type="ECO:0000256" key="4">
    <source>
        <dbReference type="SAM" id="MobiDB-lite"/>
    </source>
</evidence>
<dbReference type="PANTHER" id="PTHR23321:SF26">
    <property type="entry name" value="SMALL RIBOSOMAL SUBUNIT PROTEIN US15M"/>
    <property type="match status" value="1"/>
</dbReference>
<feature type="region of interest" description="Disordered" evidence="4">
    <location>
        <begin position="348"/>
        <end position="443"/>
    </location>
</feature>
<dbReference type="SUPFAM" id="SSF47060">
    <property type="entry name" value="S15/NS1 RNA-binding domain"/>
    <property type="match status" value="1"/>
</dbReference>
<comment type="similarity">
    <text evidence="1">Belongs to the universal ribosomal protein uS15 family.</text>
</comment>
<keyword evidence="2 5" id="KW-0689">Ribosomal protein</keyword>
<dbReference type="InterPro" id="IPR000589">
    <property type="entry name" value="Ribosomal_uS15"/>
</dbReference>
<gene>
    <name evidence="5" type="ORF">BN1205_101210</name>
</gene>
<dbReference type="InterPro" id="IPR005290">
    <property type="entry name" value="Ribosomal_uS15_bac-type"/>
</dbReference>
<dbReference type="Pfam" id="PF00312">
    <property type="entry name" value="Ribosomal_S15"/>
    <property type="match status" value="1"/>
</dbReference>
<feature type="region of interest" description="Disordered" evidence="4">
    <location>
        <begin position="686"/>
        <end position="709"/>
    </location>
</feature>
<dbReference type="PANTHER" id="PTHR23321">
    <property type="entry name" value="RIBOSOMAL PROTEIN S15, BACTERIAL AND ORGANELLAR"/>
    <property type="match status" value="1"/>
</dbReference>
<dbReference type="GO" id="GO:1990904">
    <property type="term" value="C:ribonucleoprotein complex"/>
    <property type="evidence" value="ECO:0007669"/>
    <property type="project" value="UniProtKB-KW"/>
</dbReference>
<evidence type="ECO:0000256" key="3">
    <source>
        <dbReference type="ARBA" id="ARBA00023274"/>
    </source>
</evidence>
<dbReference type="NCBIfam" id="TIGR00952">
    <property type="entry name" value="S15_bact"/>
    <property type="match status" value="1"/>
</dbReference>
<accession>A0A0F7V5K9</accession>
<dbReference type="CDD" id="cd00677">
    <property type="entry name" value="S15_NS1_EPRS_RNA-bind"/>
    <property type="match status" value="1"/>
</dbReference>
<protein>
    <submittedName>
        <fullName evidence="5">Ribosomal protein S15, putative</fullName>
    </submittedName>
</protein>
<dbReference type="AlphaFoldDB" id="A0A0F7V5K9"/>
<evidence type="ECO:0000256" key="2">
    <source>
        <dbReference type="ARBA" id="ARBA00022980"/>
    </source>
</evidence>
<feature type="compositionally biased region" description="Basic and acidic residues" evidence="4">
    <location>
        <begin position="700"/>
        <end position="709"/>
    </location>
</feature>
<feature type="compositionally biased region" description="Acidic residues" evidence="4">
    <location>
        <begin position="430"/>
        <end position="442"/>
    </location>
</feature>
<keyword evidence="3" id="KW-0687">Ribonucleoprotein</keyword>
<dbReference type="SMART" id="SM01387">
    <property type="entry name" value="Ribosomal_S15"/>
    <property type="match status" value="1"/>
</dbReference>
<feature type="compositionally biased region" description="Low complexity" evidence="4">
    <location>
        <begin position="21"/>
        <end position="77"/>
    </location>
</feature>
<dbReference type="HAMAP" id="MF_01343_B">
    <property type="entry name" value="Ribosomal_uS15_B"/>
    <property type="match status" value="1"/>
</dbReference>
<name>A0A0F7V5K9_TOXGV</name>
<evidence type="ECO:0000256" key="1">
    <source>
        <dbReference type="ARBA" id="ARBA00008434"/>
    </source>
</evidence>
<proteinExistence type="inferred from homology"/>
<dbReference type="GO" id="GO:0005840">
    <property type="term" value="C:ribosome"/>
    <property type="evidence" value="ECO:0007669"/>
    <property type="project" value="UniProtKB-KW"/>
</dbReference>
<dbReference type="Gene3D" id="1.10.287.10">
    <property type="entry name" value="S15/NS1, RNA-binding"/>
    <property type="match status" value="1"/>
</dbReference>
<dbReference type="GO" id="GO:0003735">
    <property type="term" value="F:structural constituent of ribosome"/>
    <property type="evidence" value="ECO:0007669"/>
    <property type="project" value="InterPro"/>
</dbReference>